<dbReference type="AlphaFoldDB" id="A0A1H9DKE8"/>
<dbReference type="GO" id="GO:0016706">
    <property type="term" value="F:2-oxoglutarate-dependent dioxygenase activity"/>
    <property type="evidence" value="ECO:0007669"/>
    <property type="project" value="UniProtKB-ARBA"/>
</dbReference>
<evidence type="ECO:0000256" key="2">
    <source>
        <dbReference type="ARBA" id="ARBA00022964"/>
    </source>
</evidence>
<keyword evidence="1" id="KW-0479">Metal-binding</keyword>
<dbReference type="InterPro" id="IPR042098">
    <property type="entry name" value="TauD-like_sf"/>
</dbReference>
<evidence type="ECO:0000256" key="3">
    <source>
        <dbReference type="ARBA" id="ARBA00023002"/>
    </source>
</evidence>
<sequence>MTALLREVETTQPQGFSVAPYAANKRLQVVTLSAETIAAFDEAIAQWPLQALEYKPFLRYATADKLDAITGYSLGKFLNATMQDRNTAAFLLQYEGQPEITEGELRTEFEIKLSTAISHLIGMPNHDAMYGKYYARFTVLNDDNSDSYLRQAHRRMELHNDGTYVDERTDFVLMQKLGEAHMEGGDSLLLHVDDWAELDRFYRHPLAKQDIVWGAPKSKNVETKIEHPVFFEEDKNGKPHMLFIDQFAEPQNMAEGIYLYEMGKSLEEDENFFRVRLPVGSMLVVQNHCWLHGRDKFVAHPQLSRELLRQRGHFTR</sequence>
<evidence type="ECO:0000313" key="5">
    <source>
        <dbReference type="EMBL" id="SEQ13955.1"/>
    </source>
</evidence>
<protein>
    <submittedName>
        <fullName evidence="5">Protein CsiD</fullName>
    </submittedName>
</protein>
<keyword evidence="3" id="KW-0560">Oxidoreductase</keyword>
<keyword evidence="6" id="KW-1185">Reference proteome</keyword>
<organism evidence="5 6">
    <name type="scientific">Amphritea atlantica</name>
    <dbReference type="NCBI Taxonomy" id="355243"/>
    <lineage>
        <taxon>Bacteria</taxon>
        <taxon>Pseudomonadati</taxon>
        <taxon>Pseudomonadota</taxon>
        <taxon>Gammaproteobacteria</taxon>
        <taxon>Oceanospirillales</taxon>
        <taxon>Oceanospirillaceae</taxon>
        <taxon>Amphritea</taxon>
    </lineage>
</organism>
<evidence type="ECO:0000256" key="1">
    <source>
        <dbReference type="ARBA" id="ARBA00022723"/>
    </source>
</evidence>
<dbReference type="EMBL" id="FOGB01000001">
    <property type="protein sequence ID" value="SEQ13955.1"/>
    <property type="molecule type" value="Genomic_DNA"/>
</dbReference>
<reference evidence="6" key="1">
    <citation type="submission" date="2016-10" db="EMBL/GenBank/DDBJ databases">
        <authorList>
            <person name="Varghese N."/>
            <person name="Submissions S."/>
        </authorList>
    </citation>
    <scope>NUCLEOTIDE SEQUENCE [LARGE SCALE GENOMIC DNA]</scope>
    <source>
        <strain evidence="6">DSM 18887</strain>
    </source>
</reference>
<dbReference type="STRING" id="355243.SAMN03080615_00601"/>
<accession>A0A1H9DKE8</accession>
<gene>
    <name evidence="5" type="ORF">SAMN03080615_00601</name>
</gene>
<evidence type="ECO:0000256" key="4">
    <source>
        <dbReference type="ARBA" id="ARBA00023004"/>
    </source>
</evidence>
<dbReference type="GO" id="GO:0050498">
    <property type="term" value="F:oxidoreductase activity, acting on paired donors, with incorporation or reduction of molecular oxygen, with 2-oxoglutarate as one donor, and the other dehydrogenated"/>
    <property type="evidence" value="ECO:0007669"/>
    <property type="project" value="InterPro"/>
</dbReference>
<dbReference type="Gene3D" id="3.60.130.10">
    <property type="entry name" value="Clavaminate synthase-like"/>
    <property type="match status" value="1"/>
</dbReference>
<evidence type="ECO:0000313" key="6">
    <source>
        <dbReference type="Proteomes" id="UP000198749"/>
    </source>
</evidence>
<dbReference type="OrthoDB" id="8954293at2"/>
<dbReference type="NCBIfam" id="NF002814">
    <property type="entry name" value="PRK02963.1"/>
    <property type="match status" value="1"/>
</dbReference>
<keyword evidence="4" id="KW-0408">Iron</keyword>
<proteinExistence type="predicted"/>
<keyword evidence="2" id="KW-0223">Dioxygenase</keyword>
<dbReference type="Proteomes" id="UP000198749">
    <property type="component" value="Unassembled WGS sequence"/>
</dbReference>
<dbReference type="GO" id="GO:0005506">
    <property type="term" value="F:iron ion binding"/>
    <property type="evidence" value="ECO:0007669"/>
    <property type="project" value="InterPro"/>
</dbReference>
<dbReference type="RefSeq" id="WP_091353694.1">
    <property type="nucleotide sequence ID" value="NZ_AP025284.1"/>
</dbReference>
<dbReference type="SUPFAM" id="SSF51197">
    <property type="entry name" value="Clavaminate synthase-like"/>
    <property type="match status" value="1"/>
</dbReference>
<dbReference type="InterPro" id="IPR015038">
    <property type="entry name" value="GlaH"/>
</dbReference>
<name>A0A1H9DKE8_9GAMM</name>
<dbReference type="Pfam" id="PF08943">
    <property type="entry name" value="CsiD"/>
    <property type="match status" value="1"/>
</dbReference>